<accession>A0A7U0GBT0</accession>
<gene>
    <name evidence="1" type="ORF">vBKpMFBKp24_157</name>
</gene>
<proteinExistence type="predicted"/>
<reference evidence="1 2" key="1">
    <citation type="submission" date="2020-12" db="EMBL/GenBank/DDBJ databases">
        <title>Genomic characterization of four novel bacteriophages infecting Klebsiella pneumoniae.</title>
        <authorList>
            <person name="Estrada Bonilla B."/>
            <person name="Costa A.R."/>
            <person name="van Rossum T."/>
            <person name="Hagedoorn S."/>
            <person name="Wallinga H."/>
            <person name="Xiao M."/>
            <person name="Song W."/>
            <person name="Haas P.-J."/>
            <person name="Nobrega F.L."/>
            <person name="Brouns S.J.J."/>
        </authorList>
    </citation>
    <scope>NUCLEOTIDE SEQUENCE [LARGE SCALE GENOMIC DNA]</scope>
</reference>
<dbReference type="EMBL" id="MW394391">
    <property type="protein sequence ID" value="QQV92272.1"/>
    <property type="molecule type" value="Genomic_DNA"/>
</dbReference>
<protein>
    <submittedName>
        <fullName evidence="1">Uncharacterized protein</fullName>
    </submittedName>
</protein>
<evidence type="ECO:0000313" key="1">
    <source>
        <dbReference type="EMBL" id="QQV92272.1"/>
    </source>
</evidence>
<organism evidence="1 2">
    <name type="scientific">Klebsiella phage vB_KpM_FBKp24</name>
    <dbReference type="NCBI Taxonomy" id="2801834"/>
    <lineage>
        <taxon>Viruses</taxon>
        <taxon>Duplodnaviria</taxon>
        <taxon>Heunggongvirae</taxon>
        <taxon>Uroviricota</taxon>
        <taxon>Caudoviricetes</taxon>
        <taxon>Chimalliviridae</taxon>
        <taxon>Maaswegvirus</taxon>
        <taxon>Maaswegvirus Kp24</taxon>
    </lineage>
</organism>
<evidence type="ECO:0000313" key="2">
    <source>
        <dbReference type="Proteomes" id="UP000596381"/>
    </source>
</evidence>
<sequence length="117" mass="13306">MNITEALNQLSKKVSRIQDIDVMKFKTKESMKNWISIVGSSYGVTENIIDGDAKFNGGLFFLLRCEVHYMKEQPTRWTKGYVASTNLLSVSDDLGKAVILMESFLQANPQYFVKETD</sequence>
<name>A0A7U0GBT0_9CAUD</name>
<dbReference type="Proteomes" id="UP000596381">
    <property type="component" value="Segment"/>
</dbReference>
<keyword evidence="2" id="KW-1185">Reference proteome</keyword>